<reference evidence="1 2" key="1">
    <citation type="submission" date="2019-03" db="EMBL/GenBank/DDBJ databases">
        <title>Genomics of glacier-inhabiting Cryobacterium strains.</title>
        <authorList>
            <person name="Liu Q."/>
            <person name="Xin Y.-H."/>
        </authorList>
    </citation>
    <scope>NUCLEOTIDE SEQUENCE [LARGE SCALE GENOMIC DNA]</scope>
    <source>
        <strain evidence="1 2">TMT2-48-2</strain>
    </source>
</reference>
<keyword evidence="2" id="KW-1185">Reference proteome</keyword>
<evidence type="ECO:0000313" key="2">
    <source>
        <dbReference type="Proteomes" id="UP000298433"/>
    </source>
</evidence>
<dbReference type="AlphaFoldDB" id="A0A4V3IHI4"/>
<proteinExistence type="predicted"/>
<comment type="caution">
    <text evidence="1">The sequence shown here is derived from an EMBL/GenBank/DDBJ whole genome shotgun (WGS) entry which is preliminary data.</text>
</comment>
<organism evidence="1 2">
    <name type="scientific">Cryobacterium cheniae</name>
    <dbReference type="NCBI Taxonomy" id="1259262"/>
    <lineage>
        <taxon>Bacteria</taxon>
        <taxon>Bacillati</taxon>
        <taxon>Actinomycetota</taxon>
        <taxon>Actinomycetes</taxon>
        <taxon>Micrococcales</taxon>
        <taxon>Microbacteriaceae</taxon>
        <taxon>Cryobacterium</taxon>
    </lineage>
</organism>
<sequence>MSNSLSPQTRATIMNYDPTQPHALSITGFCRSLKISRSVFYKIRGRAAHEAAAALHPRSRAPKVPARRYGQVVVNELVKIRKQLKADGWDYGPRSVYYEGRIPAVIATLLV</sequence>
<accession>A0A4V3IHI4</accession>
<evidence type="ECO:0000313" key="1">
    <source>
        <dbReference type="EMBL" id="TFC76609.1"/>
    </source>
</evidence>
<name>A0A4V3IHI4_9MICO</name>
<dbReference type="OrthoDB" id="52928at2"/>
<gene>
    <name evidence="1" type="ORF">E3T23_14375</name>
</gene>
<protein>
    <recommendedName>
        <fullName evidence="3">Helix-turn-helix domain-containing protein</fullName>
    </recommendedName>
</protein>
<dbReference type="Proteomes" id="UP000298433">
    <property type="component" value="Unassembled WGS sequence"/>
</dbReference>
<evidence type="ECO:0008006" key="3">
    <source>
        <dbReference type="Google" id="ProtNLM"/>
    </source>
</evidence>
<dbReference type="EMBL" id="SOGN01000067">
    <property type="protein sequence ID" value="TFC76609.1"/>
    <property type="molecule type" value="Genomic_DNA"/>
</dbReference>